<evidence type="ECO:0000313" key="1">
    <source>
        <dbReference type="EMBL" id="APX21648.1"/>
    </source>
</evidence>
<dbReference type="Proteomes" id="UP000186559">
    <property type="component" value="Chromosome"/>
</dbReference>
<proteinExistence type="predicted"/>
<dbReference type="KEGG" id="tpro:Ga0080559_TMP852"/>
<organism evidence="1 2">
    <name type="scientific">Salipiger profundus</name>
    <dbReference type="NCBI Taxonomy" id="1229727"/>
    <lineage>
        <taxon>Bacteria</taxon>
        <taxon>Pseudomonadati</taxon>
        <taxon>Pseudomonadota</taxon>
        <taxon>Alphaproteobacteria</taxon>
        <taxon>Rhodobacterales</taxon>
        <taxon>Roseobacteraceae</taxon>
        <taxon>Salipiger</taxon>
    </lineage>
</organism>
<reference evidence="1 2" key="1">
    <citation type="submission" date="2016-03" db="EMBL/GenBank/DDBJ databases">
        <title>Deep-sea bacteria in the southern Pacific.</title>
        <authorList>
            <person name="Tang K."/>
        </authorList>
    </citation>
    <scope>NUCLEOTIDE SEQUENCE [LARGE SCALE GENOMIC DNA]</scope>
    <source>
        <strain evidence="1 2">JLT2016</strain>
    </source>
</reference>
<sequence length="102" mass="11357">MSLEVRQLQHRLELLERGVEHVYEERGGRLGRVAMTALQELDMLAQCTDAIAAYIEKLAIRLDNDAPLDLAAELSAIPLRALEQRLSGSVQDELCANAPELF</sequence>
<accession>A0A1U7D0K8</accession>
<dbReference type="AlphaFoldDB" id="A0A1U7D0K8"/>
<protein>
    <submittedName>
        <fullName evidence="1">Uncharacterized protein</fullName>
    </submittedName>
</protein>
<dbReference type="STRING" id="1229727.Ga0080559_TMP852"/>
<gene>
    <name evidence="1" type="ORF">Ga0080559_TMP852</name>
</gene>
<keyword evidence="2" id="KW-1185">Reference proteome</keyword>
<evidence type="ECO:0000313" key="2">
    <source>
        <dbReference type="Proteomes" id="UP000186559"/>
    </source>
</evidence>
<name>A0A1U7D0K8_9RHOB</name>
<dbReference type="EMBL" id="CP014796">
    <property type="protein sequence ID" value="APX21648.1"/>
    <property type="molecule type" value="Genomic_DNA"/>
</dbReference>